<evidence type="ECO:0000313" key="2">
    <source>
        <dbReference type="Proteomes" id="UP000831759"/>
    </source>
</evidence>
<name>A0ABY4NHD0_9BURK</name>
<dbReference type="EMBL" id="CP094619">
    <property type="protein sequence ID" value="UQN36399.1"/>
    <property type="molecule type" value="Genomic_DNA"/>
</dbReference>
<sequence length="121" mass="12679">MAVTENPKTRATYRCGGVGDSQACAGMGAGRAFAAPYLLFHLISGETVSLAAVRKTTLKRMGGTVPVTLNPDPNMDSLIAAFLVKAASGEFTGQSKGKNINCLVWAHKGKDYDGRTNVSVT</sequence>
<proteinExistence type="predicted"/>
<dbReference type="Proteomes" id="UP000831759">
    <property type="component" value="Chromosome"/>
</dbReference>
<accession>A0ABY4NHD0</accession>
<gene>
    <name evidence="1" type="ORF">MTR80_01355</name>
</gene>
<protein>
    <submittedName>
        <fullName evidence="1">Uncharacterized protein</fullName>
    </submittedName>
</protein>
<evidence type="ECO:0000313" key="1">
    <source>
        <dbReference type="EMBL" id="UQN36399.1"/>
    </source>
</evidence>
<reference evidence="1 2" key="1">
    <citation type="journal article" date="2022" name="Int. J. Syst. Evol. Microbiol.">
        <title>Characterization of Alcaligenes aquatilis as a novel member of heterotrophic nitrifier-aerobic denitrifier and its performance in treating piggery wastewater.</title>
        <authorList>
            <person name="Cao X."/>
            <person name="Zhao B."/>
            <person name="Wu Y."/>
            <person name="Huang J."/>
            <person name="Wang H."/>
            <person name="Sun X."/>
            <person name="Li S."/>
        </authorList>
    </citation>
    <scope>NUCLEOTIDE SEQUENCE [LARGE SCALE GENOMIC DNA]</scope>
    <source>
        <strain evidence="1 2">AS1</strain>
    </source>
</reference>
<keyword evidence="2" id="KW-1185">Reference proteome</keyword>
<dbReference type="GeneID" id="96867547"/>
<dbReference type="RefSeq" id="WP_249460989.1">
    <property type="nucleotide sequence ID" value="NZ_CP094619.1"/>
</dbReference>
<organism evidence="1 2">
    <name type="scientific">Alcaligenes aquatilis</name>
    <dbReference type="NCBI Taxonomy" id="323284"/>
    <lineage>
        <taxon>Bacteria</taxon>
        <taxon>Pseudomonadati</taxon>
        <taxon>Pseudomonadota</taxon>
        <taxon>Betaproteobacteria</taxon>
        <taxon>Burkholderiales</taxon>
        <taxon>Alcaligenaceae</taxon>
        <taxon>Alcaligenes</taxon>
    </lineage>
</organism>